<evidence type="ECO:0000313" key="2">
    <source>
        <dbReference type="Proteomes" id="UP000316639"/>
    </source>
</evidence>
<keyword evidence="2" id="KW-1185">Reference proteome</keyword>
<dbReference type="Proteomes" id="UP000316639">
    <property type="component" value="Unassembled WGS sequence"/>
</dbReference>
<proteinExistence type="predicted"/>
<dbReference type="RefSeq" id="WP_146349633.1">
    <property type="nucleotide sequence ID" value="NZ_VOBR01000003.1"/>
</dbReference>
<dbReference type="AlphaFoldDB" id="A0A563F0B1"/>
<gene>
    <name evidence="1" type="ORF">FKR81_04425</name>
</gene>
<comment type="caution">
    <text evidence="1">The sequence shown here is derived from an EMBL/GenBank/DDBJ whole genome shotgun (WGS) entry which is preliminary data.</text>
</comment>
<name>A0A563F0B1_9PSEU</name>
<dbReference type="OrthoDB" id="4162266at2"/>
<dbReference type="EMBL" id="VOBR01000003">
    <property type="protein sequence ID" value="TWP53222.1"/>
    <property type="molecule type" value="Genomic_DNA"/>
</dbReference>
<protein>
    <submittedName>
        <fullName evidence="1">Uncharacterized protein</fullName>
    </submittedName>
</protein>
<sequence length="268" mass="30269">MTYLNNPAGRLLMNFQLVRQQAPATRALQAWSSVFNIDSGDMNAFMQRVSKLYEWAEQTQEMINDSPTADPRIHLKHFGEVQNALSNFLAVRELQVEQFLTPIHPNSGEYCLEICAHLLHSQRAEPSLDPDERESLLSRLDRLIDEVVQDGDLDQETKDWVLRRLSKIRDTLFNAHLFSTEDTEHALDVLLGGLRRKLKVLRSLTKTVTGKNLMTFVVALDLAINLSANTHELIAGDPPRSSPIVIEIQKVIDPPALPEGKNDSIEAK</sequence>
<organism evidence="1 2">
    <name type="scientific">Lentzea tibetensis</name>
    <dbReference type="NCBI Taxonomy" id="2591470"/>
    <lineage>
        <taxon>Bacteria</taxon>
        <taxon>Bacillati</taxon>
        <taxon>Actinomycetota</taxon>
        <taxon>Actinomycetes</taxon>
        <taxon>Pseudonocardiales</taxon>
        <taxon>Pseudonocardiaceae</taxon>
        <taxon>Lentzea</taxon>
    </lineage>
</organism>
<accession>A0A563F0B1</accession>
<evidence type="ECO:0000313" key="1">
    <source>
        <dbReference type="EMBL" id="TWP53222.1"/>
    </source>
</evidence>
<reference evidence="1 2" key="1">
    <citation type="submission" date="2019-07" db="EMBL/GenBank/DDBJ databases">
        <title>Lentzea xizangensis sp. nov., isolated from Qinghai-Tibetan Plateau Soils.</title>
        <authorList>
            <person name="Huang J."/>
        </authorList>
    </citation>
    <scope>NUCLEOTIDE SEQUENCE [LARGE SCALE GENOMIC DNA]</scope>
    <source>
        <strain evidence="1 2">FXJ1.1311</strain>
    </source>
</reference>